<protein>
    <recommendedName>
        <fullName evidence="5">Probable membrane transporter protein</fullName>
    </recommendedName>
</protein>
<evidence type="ECO:0000313" key="6">
    <source>
        <dbReference type="EMBL" id="NBC45946.1"/>
    </source>
</evidence>
<keyword evidence="4 5" id="KW-0472">Membrane</keyword>
<dbReference type="Proteomes" id="UP000537825">
    <property type="component" value="Unassembled WGS sequence"/>
</dbReference>
<dbReference type="Pfam" id="PF01925">
    <property type="entry name" value="TauE"/>
    <property type="match status" value="1"/>
</dbReference>
<comment type="caution">
    <text evidence="6">The sequence shown here is derived from an EMBL/GenBank/DDBJ whole genome shotgun (WGS) entry which is preliminary data.</text>
</comment>
<feature type="transmembrane region" description="Helical" evidence="5">
    <location>
        <begin position="207"/>
        <end position="229"/>
    </location>
</feature>
<dbReference type="InterPro" id="IPR051598">
    <property type="entry name" value="TSUP/Inactive_protease-like"/>
</dbReference>
<evidence type="ECO:0000256" key="1">
    <source>
        <dbReference type="ARBA" id="ARBA00004141"/>
    </source>
</evidence>
<keyword evidence="7" id="KW-1185">Reference proteome</keyword>
<dbReference type="PANTHER" id="PTHR43701:SF2">
    <property type="entry name" value="MEMBRANE TRANSPORTER PROTEIN YJNA-RELATED"/>
    <property type="match status" value="1"/>
</dbReference>
<reference evidence="6 7" key="1">
    <citation type="submission" date="2020-01" db="EMBL/GenBank/DDBJ databases">
        <title>The draft genome sequence of Corallococcus exiguus DSM 14696.</title>
        <authorList>
            <person name="Zhang X."/>
            <person name="Zhu H."/>
        </authorList>
    </citation>
    <scope>NUCLEOTIDE SEQUENCE [LARGE SCALE GENOMIC DNA]</scope>
    <source>
        <strain evidence="6 7">DSM 14696</strain>
    </source>
</reference>
<keyword evidence="3 5" id="KW-1133">Transmembrane helix</keyword>
<dbReference type="EMBL" id="JAAAPK010000016">
    <property type="protein sequence ID" value="NBC45946.1"/>
    <property type="molecule type" value="Genomic_DNA"/>
</dbReference>
<feature type="transmembrane region" description="Helical" evidence="5">
    <location>
        <begin position="43"/>
        <end position="62"/>
    </location>
</feature>
<feature type="transmembrane region" description="Helical" evidence="5">
    <location>
        <begin position="145"/>
        <end position="174"/>
    </location>
</feature>
<comment type="subcellular location">
    <subcellularLocation>
        <location evidence="5">Cell membrane</location>
        <topology evidence="5">Multi-pass membrane protein</topology>
    </subcellularLocation>
    <subcellularLocation>
        <location evidence="1">Membrane</location>
        <topology evidence="1">Multi-pass membrane protein</topology>
    </subcellularLocation>
</comment>
<name>A0A7X5BU33_9BACT</name>
<comment type="similarity">
    <text evidence="5">Belongs to the 4-toluene sulfonate uptake permease (TSUP) (TC 2.A.102) family.</text>
</comment>
<feature type="transmembrane region" description="Helical" evidence="5">
    <location>
        <begin position="235"/>
        <end position="253"/>
    </location>
</feature>
<organism evidence="6 7">
    <name type="scientific">Corallococcus exiguus</name>
    <dbReference type="NCBI Taxonomy" id="83462"/>
    <lineage>
        <taxon>Bacteria</taxon>
        <taxon>Pseudomonadati</taxon>
        <taxon>Myxococcota</taxon>
        <taxon>Myxococcia</taxon>
        <taxon>Myxococcales</taxon>
        <taxon>Cystobacterineae</taxon>
        <taxon>Myxococcaceae</taxon>
        <taxon>Corallococcus</taxon>
    </lineage>
</organism>
<dbReference type="PANTHER" id="PTHR43701">
    <property type="entry name" value="MEMBRANE TRANSPORTER PROTEIN MJ0441-RELATED"/>
    <property type="match status" value="1"/>
</dbReference>
<evidence type="ECO:0000256" key="2">
    <source>
        <dbReference type="ARBA" id="ARBA00022692"/>
    </source>
</evidence>
<evidence type="ECO:0000256" key="4">
    <source>
        <dbReference type="ARBA" id="ARBA00023136"/>
    </source>
</evidence>
<evidence type="ECO:0000256" key="5">
    <source>
        <dbReference type="RuleBase" id="RU363041"/>
    </source>
</evidence>
<accession>A0A7X5BU33</accession>
<proteinExistence type="inferred from homology"/>
<feature type="transmembrane region" description="Helical" evidence="5">
    <location>
        <begin position="93"/>
        <end position="114"/>
    </location>
</feature>
<dbReference type="AlphaFoldDB" id="A0A7X5BU33"/>
<dbReference type="RefSeq" id="WP_161663333.1">
    <property type="nucleotide sequence ID" value="NZ_CBCSLE010000057.1"/>
</dbReference>
<dbReference type="GO" id="GO:0005886">
    <property type="term" value="C:plasma membrane"/>
    <property type="evidence" value="ECO:0007669"/>
    <property type="project" value="UniProtKB-SubCell"/>
</dbReference>
<gene>
    <name evidence="6" type="ORF">GTZ93_39785</name>
</gene>
<keyword evidence="2 5" id="KW-0812">Transmembrane</keyword>
<keyword evidence="5" id="KW-1003">Cell membrane</keyword>
<feature type="transmembrane region" description="Helical" evidence="5">
    <location>
        <begin position="69"/>
        <end position="87"/>
    </location>
</feature>
<sequence length="294" mass="29949">MPILGFSLAALIGLSLGLLGGGGSIITVPILVYVLGFGAKESIAMGLAVVGVTSLFGAAGHWRKGNVRLRAAFVFGAVAMVGTYAGARLSVFVSGAVQLLLFATVMLVAAFFMFRNGRKEAALAARQESAPVPEPRKASFPVMALAALGVGGLTGLVGVGGGFLIVPALVLLVGLPMKQAVGTSLLVIALNSFVGFAGYLGHVQVPWLSLGIFTAIAVAGILVGTWATHYVSQAALKRAFSLFLVVMGAFIMFKNRDALAGLLLGEKDVASGTELTRGEGAVTVTVAALPFTAS</sequence>
<feature type="transmembrane region" description="Helical" evidence="5">
    <location>
        <begin position="180"/>
        <end position="200"/>
    </location>
</feature>
<evidence type="ECO:0000256" key="3">
    <source>
        <dbReference type="ARBA" id="ARBA00022989"/>
    </source>
</evidence>
<evidence type="ECO:0000313" key="7">
    <source>
        <dbReference type="Proteomes" id="UP000537825"/>
    </source>
</evidence>
<dbReference type="InterPro" id="IPR002781">
    <property type="entry name" value="TM_pro_TauE-like"/>
</dbReference>